<sequence length="106" mass="11640">MKIKHTIQCDGSEVLVHETDTGVYQVSIRAHNNPLGQGNALQTFSNMDEAVASAERFCQLHAIAKANGYHLEQDHFVRPDKPGHHVGQLLAEGKSAEELEQLLTAP</sequence>
<evidence type="ECO:0000313" key="1">
    <source>
        <dbReference type="EMBL" id="PZE20245.1"/>
    </source>
</evidence>
<reference evidence="1" key="1">
    <citation type="submission" date="2018-06" db="EMBL/GenBank/DDBJ databases">
        <title>Paenibacillus xerothermodurans sp. nov. an extremely dry heat resistant spore forming bacterium isolated from the soil of Cape Canaveral, Florida.</title>
        <authorList>
            <person name="Seuylemezian A."/>
            <person name="Kaur N."/>
            <person name="Patil P."/>
            <person name="Patil P."/>
            <person name="Mayilraj S."/>
            <person name="Vaishampayan P."/>
        </authorList>
    </citation>
    <scope>NUCLEOTIDE SEQUENCE [LARGE SCALE GENOMIC DNA]</scope>
    <source>
        <strain evidence="1">ATCC 27380</strain>
    </source>
</reference>
<dbReference type="AlphaFoldDB" id="A0A2W1NLE8"/>
<accession>A0A2W1NLE8</accession>
<gene>
    <name evidence="1" type="ORF">CBW46_013925</name>
</gene>
<comment type="caution">
    <text evidence="1">The sequence shown here is derived from an EMBL/GenBank/DDBJ whole genome shotgun (WGS) entry which is preliminary data.</text>
</comment>
<proteinExistence type="predicted"/>
<organism evidence="1 2">
    <name type="scientific">Paenibacillus xerothermodurans</name>
    <dbReference type="NCBI Taxonomy" id="1977292"/>
    <lineage>
        <taxon>Bacteria</taxon>
        <taxon>Bacillati</taxon>
        <taxon>Bacillota</taxon>
        <taxon>Bacilli</taxon>
        <taxon>Bacillales</taxon>
        <taxon>Paenibacillaceae</taxon>
        <taxon>Paenibacillus</taxon>
    </lineage>
</organism>
<protein>
    <submittedName>
        <fullName evidence="1">Uncharacterized protein</fullName>
    </submittedName>
</protein>
<dbReference type="RefSeq" id="WP_089200614.1">
    <property type="nucleotide sequence ID" value="NZ_NHRJ02000008.1"/>
</dbReference>
<dbReference type="Proteomes" id="UP000214746">
    <property type="component" value="Unassembled WGS sequence"/>
</dbReference>
<name>A0A2W1NLE8_PAEXE</name>
<evidence type="ECO:0000313" key="2">
    <source>
        <dbReference type="Proteomes" id="UP000214746"/>
    </source>
</evidence>
<dbReference type="EMBL" id="NHRJ02000008">
    <property type="protein sequence ID" value="PZE20245.1"/>
    <property type="molecule type" value="Genomic_DNA"/>
</dbReference>
<keyword evidence="2" id="KW-1185">Reference proteome</keyword>
<dbReference type="OrthoDB" id="2613405at2"/>